<dbReference type="InterPro" id="IPR036856">
    <property type="entry name" value="Ald_Oxase/Xan_DH_a/b_sf"/>
</dbReference>
<dbReference type="InterPro" id="IPR002888">
    <property type="entry name" value="2Fe-2S-bd"/>
</dbReference>
<dbReference type="Proteomes" id="UP000095280">
    <property type="component" value="Unplaced"/>
</dbReference>
<feature type="domain" description="FAD-binding PCMH-type" evidence="14">
    <location>
        <begin position="248"/>
        <end position="435"/>
    </location>
</feature>
<dbReference type="Gene3D" id="3.30.43.10">
    <property type="entry name" value="Uridine Diphospho-n-acetylenolpyruvylglucosamine Reductase, domain 2"/>
    <property type="match status" value="1"/>
</dbReference>
<dbReference type="InterPro" id="IPR012675">
    <property type="entry name" value="Beta-grasp_dom_sf"/>
</dbReference>
<evidence type="ECO:0000256" key="10">
    <source>
        <dbReference type="PIRSR" id="PIRSR000127-1"/>
    </source>
</evidence>
<evidence type="ECO:0000256" key="3">
    <source>
        <dbReference type="ARBA" id="ARBA00022505"/>
    </source>
</evidence>
<dbReference type="SUPFAM" id="SSF56176">
    <property type="entry name" value="FAD-binding/transporter-associated domain-like"/>
    <property type="match status" value="1"/>
</dbReference>
<feature type="binding site" evidence="12">
    <location>
        <position position="822"/>
    </location>
    <ligand>
        <name>Mo-molybdopterin</name>
        <dbReference type="ChEBI" id="CHEBI:71302"/>
    </ligand>
    <ligandPart>
        <name>Mo</name>
        <dbReference type="ChEBI" id="CHEBI:28685"/>
    </ligandPart>
</feature>
<feature type="binding site" evidence="12">
    <location>
        <position position="165"/>
    </location>
    <ligand>
        <name>[2Fe-2S] cluster</name>
        <dbReference type="ChEBI" id="CHEBI:190135"/>
        <label>2</label>
    </ligand>
</feature>
<evidence type="ECO:0000313" key="16">
    <source>
        <dbReference type="WBParaSite" id="maker-uti_cns_0011289-snap-gene-0.2-mRNA-1"/>
    </source>
</evidence>
<dbReference type="PANTHER" id="PTHR11908:SF132">
    <property type="entry name" value="ALDEHYDE OXIDASE 1-RELATED"/>
    <property type="match status" value="1"/>
</dbReference>
<keyword evidence="3 12" id="KW-0500">Molybdenum</keyword>
<feature type="binding site" evidence="11">
    <location>
        <position position="444"/>
    </location>
    <ligand>
        <name>FAD</name>
        <dbReference type="ChEBI" id="CHEBI:57692"/>
    </ligand>
</feature>
<dbReference type="InterPro" id="IPR016208">
    <property type="entry name" value="Ald_Oxase/xanthine_DH-like"/>
</dbReference>
<feature type="active site" description="Proton acceptor" evidence="10">
    <location>
        <position position="1265"/>
    </location>
</feature>
<dbReference type="Gene3D" id="3.30.390.50">
    <property type="entry name" value="CO dehydrogenase flavoprotein, C-terminal domain"/>
    <property type="match status" value="1"/>
</dbReference>
<comment type="cofactor">
    <cofactor evidence="12">
        <name>[2Fe-2S] cluster</name>
        <dbReference type="ChEBI" id="CHEBI:190135"/>
    </cofactor>
    <text evidence="12">Binds 2 [2Fe-2S] clusters.</text>
</comment>
<dbReference type="SUPFAM" id="SSF47741">
    <property type="entry name" value="CO dehydrogenase ISP C-domain like"/>
    <property type="match status" value="1"/>
</dbReference>
<dbReference type="GO" id="GO:0071949">
    <property type="term" value="F:FAD binding"/>
    <property type="evidence" value="ECO:0007669"/>
    <property type="project" value="InterPro"/>
</dbReference>
<accession>A0A1I8ICC7</accession>
<evidence type="ECO:0000256" key="6">
    <source>
        <dbReference type="ARBA" id="ARBA00023002"/>
    </source>
</evidence>
<keyword evidence="11" id="KW-0274">FAD</keyword>
<keyword evidence="8 12" id="KW-0411">Iron-sulfur</keyword>
<dbReference type="Pfam" id="PF00941">
    <property type="entry name" value="FAD_binding_5"/>
    <property type="match status" value="1"/>
</dbReference>
<dbReference type="Pfam" id="PF00111">
    <property type="entry name" value="Fer2"/>
    <property type="match status" value="1"/>
</dbReference>
<dbReference type="CDD" id="cd00207">
    <property type="entry name" value="fer2"/>
    <property type="match status" value="1"/>
</dbReference>
<dbReference type="Pfam" id="PF03450">
    <property type="entry name" value="CO_deh_flav_C"/>
    <property type="match status" value="1"/>
</dbReference>
<evidence type="ECO:0000259" key="14">
    <source>
        <dbReference type="PROSITE" id="PS51387"/>
    </source>
</evidence>
<evidence type="ECO:0000256" key="4">
    <source>
        <dbReference type="ARBA" id="ARBA00022714"/>
    </source>
</evidence>
<dbReference type="InterPro" id="IPR005107">
    <property type="entry name" value="CO_DH_flav_C"/>
</dbReference>
<keyword evidence="11" id="KW-0285">Flavoprotein</keyword>
<organism evidence="15 16">
    <name type="scientific">Macrostomum lignano</name>
    <dbReference type="NCBI Taxonomy" id="282301"/>
    <lineage>
        <taxon>Eukaryota</taxon>
        <taxon>Metazoa</taxon>
        <taxon>Spiralia</taxon>
        <taxon>Lophotrochozoa</taxon>
        <taxon>Platyhelminthes</taxon>
        <taxon>Rhabditophora</taxon>
        <taxon>Macrostomorpha</taxon>
        <taxon>Macrostomida</taxon>
        <taxon>Macrostomidae</taxon>
        <taxon>Macrostomum</taxon>
    </lineage>
</organism>
<dbReference type="SUPFAM" id="SSF54665">
    <property type="entry name" value="CO dehydrogenase molybdoprotein N-domain-like"/>
    <property type="match status" value="1"/>
</dbReference>
<dbReference type="Pfam" id="PF20256">
    <property type="entry name" value="MoCoBD_2"/>
    <property type="match status" value="1"/>
</dbReference>
<keyword evidence="15" id="KW-1185">Reference proteome</keyword>
<feature type="binding site" evidence="12">
    <location>
        <position position="122"/>
    </location>
    <ligand>
        <name>[2Fe-2S] cluster</name>
        <dbReference type="ChEBI" id="CHEBI:190135"/>
        <label>1</label>
    </ligand>
</feature>
<evidence type="ECO:0000256" key="13">
    <source>
        <dbReference type="SAM" id="MobiDB-lite"/>
    </source>
</evidence>
<dbReference type="InterPro" id="IPR016167">
    <property type="entry name" value="FAD-bd_PCMH_sub1"/>
</dbReference>
<dbReference type="Gene3D" id="1.10.150.120">
    <property type="entry name" value="[2Fe-2S]-binding domain"/>
    <property type="match status" value="1"/>
</dbReference>
<feature type="binding site" evidence="12">
    <location>
        <position position="197"/>
    </location>
    <ligand>
        <name>[2Fe-2S] cluster</name>
        <dbReference type="ChEBI" id="CHEBI:190135"/>
        <label>2</label>
    </ligand>
</feature>
<protein>
    <submittedName>
        <fullName evidence="16">FAD-binding PCMH-type domain-containing protein</fullName>
    </submittedName>
</protein>
<dbReference type="SUPFAM" id="SSF54292">
    <property type="entry name" value="2Fe-2S ferredoxin-like"/>
    <property type="match status" value="1"/>
</dbReference>
<comment type="cofactor">
    <cofactor evidence="12">
        <name>Mo-molybdopterin</name>
        <dbReference type="ChEBI" id="CHEBI:71302"/>
    </cofactor>
    <text evidence="12">Binds 1 Mo-molybdopterin (Mo-MPT) cofactor per subunit.</text>
</comment>
<feature type="binding site" evidence="12">
    <location>
        <position position="791"/>
    </location>
    <ligand>
        <name>Mo-molybdopterin</name>
        <dbReference type="ChEBI" id="CHEBI:71302"/>
    </ligand>
    <ligandPart>
        <name>Mo</name>
        <dbReference type="ChEBI" id="CHEBI:28685"/>
    </ligandPart>
</feature>
<feature type="binding site" evidence="12">
    <location>
        <position position="199"/>
    </location>
    <ligand>
        <name>[2Fe-2S] cluster</name>
        <dbReference type="ChEBI" id="CHEBI:190135"/>
        <label>2</label>
    </ligand>
</feature>
<evidence type="ECO:0000256" key="7">
    <source>
        <dbReference type="ARBA" id="ARBA00023004"/>
    </source>
</evidence>
<dbReference type="InterPro" id="IPR000674">
    <property type="entry name" value="Ald_Oxase/Xan_DH_a/b"/>
</dbReference>
<dbReference type="InterPro" id="IPR037165">
    <property type="entry name" value="AldOxase/xan_DH_Mopterin-bd_sf"/>
</dbReference>
<feature type="region of interest" description="Disordered" evidence="13">
    <location>
        <begin position="572"/>
        <end position="601"/>
    </location>
</feature>
<dbReference type="GO" id="GO:0051537">
    <property type="term" value="F:2 iron, 2 sulfur cluster binding"/>
    <property type="evidence" value="ECO:0007669"/>
    <property type="project" value="UniProtKB-KW"/>
</dbReference>
<proteinExistence type="inferred from homology"/>
<dbReference type="PROSITE" id="PS51387">
    <property type="entry name" value="FAD_PCMH"/>
    <property type="match status" value="1"/>
</dbReference>
<dbReference type="Pfam" id="PF01315">
    <property type="entry name" value="Ald_Xan_dh_C"/>
    <property type="match status" value="1"/>
</dbReference>
<dbReference type="InterPro" id="IPR036318">
    <property type="entry name" value="FAD-bd_PCMH-like_sf"/>
</dbReference>
<dbReference type="InterPro" id="IPR036884">
    <property type="entry name" value="2Fe-2S-bd_dom_sf"/>
</dbReference>
<comment type="cofactor">
    <cofactor evidence="1 11">
        <name>FAD</name>
        <dbReference type="ChEBI" id="CHEBI:57692"/>
    </cofactor>
</comment>
<evidence type="ECO:0000256" key="5">
    <source>
        <dbReference type="ARBA" id="ARBA00022723"/>
    </source>
</evidence>
<dbReference type="InterPro" id="IPR016169">
    <property type="entry name" value="FAD-bd_PCMH_sub2"/>
</dbReference>
<comment type="cofactor">
    <cofactor evidence="9">
        <name>[2Fe-2S] cluster</name>
        <dbReference type="ChEBI" id="CHEBI:190135"/>
    </cofactor>
</comment>
<evidence type="ECO:0000256" key="11">
    <source>
        <dbReference type="PIRSR" id="PIRSR000127-2"/>
    </source>
</evidence>
<dbReference type="SMART" id="SM01092">
    <property type="entry name" value="CO_deh_flav_C"/>
    <property type="match status" value="1"/>
</dbReference>
<dbReference type="InterPro" id="IPR016166">
    <property type="entry name" value="FAD-bd_PCMH"/>
</dbReference>
<dbReference type="InterPro" id="IPR036683">
    <property type="entry name" value="CO_DH_flav_C_dom_sf"/>
</dbReference>
<dbReference type="Pfam" id="PF01799">
    <property type="entry name" value="Fer2_2"/>
    <property type="match status" value="1"/>
</dbReference>
<dbReference type="InterPro" id="IPR002346">
    <property type="entry name" value="Mopterin_DH_FAD-bd"/>
</dbReference>
<evidence type="ECO:0000256" key="8">
    <source>
        <dbReference type="ARBA" id="ARBA00023014"/>
    </source>
</evidence>
<feature type="binding site" evidence="12">
    <location>
        <position position="130"/>
    </location>
    <ligand>
        <name>[2Fe-2S] cluster</name>
        <dbReference type="ChEBI" id="CHEBI:190135"/>
        <label>1</label>
    </ligand>
</feature>
<feature type="binding site" evidence="12">
    <location>
        <position position="162"/>
    </location>
    <ligand>
        <name>[2Fe-2S] cluster</name>
        <dbReference type="ChEBI" id="CHEBI:190135"/>
        <label>2</label>
    </ligand>
</feature>
<dbReference type="InterPro" id="IPR001041">
    <property type="entry name" value="2Fe-2S_ferredoxin-type"/>
</dbReference>
<dbReference type="GO" id="GO:0005506">
    <property type="term" value="F:iron ion binding"/>
    <property type="evidence" value="ECO:0007669"/>
    <property type="project" value="InterPro"/>
</dbReference>
<dbReference type="SMART" id="SM01008">
    <property type="entry name" value="Ald_Xan_dh_C"/>
    <property type="match status" value="1"/>
</dbReference>
<dbReference type="InterPro" id="IPR008274">
    <property type="entry name" value="AldOxase/xan_DH_MoCoBD1"/>
</dbReference>
<dbReference type="Gene3D" id="3.90.1170.50">
    <property type="entry name" value="Aldehyde oxidase/xanthine dehydrogenase, a/b hammerhead"/>
    <property type="match status" value="1"/>
</dbReference>
<dbReference type="SUPFAM" id="SSF56003">
    <property type="entry name" value="Molybdenum cofactor-binding domain"/>
    <property type="match status" value="1"/>
</dbReference>
<dbReference type="Gene3D" id="3.10.20.30">
    <property type="match status" value="1"/>
</dbReference>
<dbReference type="SUPFAM" id="SSF55447">
    <property type="entry name" value="CO dehydrogenase flavoprotein C-terminal domain-like"/>
    <property type="match status" value="1"/>
</dbReference>
<feature type="binding site" evidence="12">
    <location>
        <position position="127"/>
    </location>
    <ligand>
        <name>[2Fe-2S] cluster</name>
        <dbReference type="ChEBI" id="CHEBI:190135"/>
        <label>1</label>
    </ligand>
</feature>
<keyword evidence="5 12" id="KW-0479">Metal-binding</keyword>
<keyword evidence="6" id="KW-0560">Oxidoreductase</keyword>
<dbReference type="InterPro" id="IPR046867">
    <property type="entry name" value="AldOxase/xan_DH_MoCoBD2"/>
</dbReference>
<dbReference type="Gene3D" id="3.30.465.10">
    <property type="match status" value="1"/>
</dbReference>
<dbReference type="InterPro" id="IPR036010">
    <property type="entry name" value="2Fe-2S_ferredoxin-like_sf"/>
</dbReference>
<dbReference type="WBParaSite" id="maker-uti_cns_0011289-snap-gene-0.2-mRNA-1">
    <property type="protein sequence ID" value="maker-uti_cns_0011289-snap-gene-0.2-mRNA-1"/>
    <property type="gene ID" value="maker-uti_cns_0011289-snap-gene-0.2"/>
</dbReference>
<evidence type="ECO:0000256" key="12">
    <source>
        <dbReference type="PIRSR" id="PIRSR000127-3"/>
    </source>
</evidence>
<reference evidence="16" key="1">
    <citation type="submission" date="2016-11" db="UniProtKB">
        <authorList>
            <consortium name="WormBaseParasite"/>
        </authorList>
    </citation>
    <scope>IDENTIFICATION</scope>
</reference>
<comment type="similarity">
    <text evidence="2">Belongs to the xanthine dehydrogenase family.</text>
</comment>
<sequence length="1312" mass="143069">MSSSTLTAPLQPRLRLRLSHLVYFPCAYGGLPYPVGCGKSGLGPRVFVSRKRRQLVCVCLCPASAALPNCSVQQSMEISTHQEPFIYVNDKRYEITRDCDPEMSLNDFLRDTLNLKGTKVMCREAGCGCCTVCAVYKHPATGEIESKPVNSASLADGFGSQCGYCSPGFVMSAYSQLRDNPKATKLEVEHFFDGNICRCTGYRPILDSMKSFACDAGKAGGCLEDLERGCCRSQVGKVPTSGVAAIARGWKGQKFYNPGTLKELLTLLGRLRNDNYRLVFGNTSSGVFKEDAIADHYVNIRNVPELYKIEETEASLEIGSNLTLHDLLVLFARVANDNKQAGRAYLGQFSRHLQQVANQAVRRNGCWAGNLMLKLAHPEFPSDLFVLMAASGAIVKVADSIDGGAAVQEYTMTDFLRQDMRGRVVTSALLPLSGGVGQRFGSFKITPRALNAHAYLNAAFNVSVDSANGYTVTDRPRIVYGGVCDKFNHAVKTENYLQNKSLIDQETVNGAIKVLESELNPAEEATWSSPQHRRSLASNLLYKFILGVASAALPAADSSGAQVFVRRVQSAEQDFEQEPSELPSAPLGRACPKPEARGQTAGEAQYVNDAPSRSNELFGAFVLAQEAPAKLKGFGTEEAEQVPGYDRLITAKDLEGRYDNNYVSALIPPQFAQTEEILVTTEVRYAGQPLAIVLAKSQRAADRAAALVTVDLEQTGEPITSVAEAVAKASVVMEPPVETVGSEDVAKELDSQPCRIEGQIVVNEQAHFFMESLTASVTPCEEGLLISVPHQWADALVMTLRRVLRRPANELRVVTPRIGGGFGGKLIMSDLIACATCVAADIAQQPVRMYLTLASNMQLAMKRPGMLLRYKGAVNAEGKLRAADWEINNEVGYTVNMQTSSSTPWTWGYRCPNYSFRIRHMRTDKPESTFVRGPGPAVSSLANLLLMDHLAFEAGMDPIEFKFNNLYKDGDGDNFQRMWSELLQLADIEARRKEIEEFNKANTFRKRGLDMTAVSYQIGYDRGRPSQVYLTVQGSDGSVTLTHSGAEMGQGLGVKCAQAVAAKLNIDLTLIKLKPTDSHVTPNNDVTGGSSTSEWNCQAAVNAAEQINQRLETLRAANPQDSWPALVGKAVSAGICLAAMGVFTADNAGRKAGRYCSTGVGAVEAEVDVLTGLYEIRRVDITMDVGRSINPGVDIGQIEGAFVMGMGYYLMERTVYDADSGRNLTDSTWEYKVPQAADTPRDFRVHILKSTSNPAAAMSTKAIGEPPICLAPLCVTAIKRAVEAYREARGKPRRHLTFDMPLTPERYCKPRI</sequence>
<name>A0A1I8ICC7_9PLAT</name>
<dbReference type="Gene3D" id="3.30.365.10">
    <property type="entry name" value="Aldehyde oxidase/xanthine dehydrogenase, molybdopterin binding domain"/>
    <property type="match status" value="4"/>
</dbReference>
<dbReference type="PANTHER" id="PTHR11908">
    <property type="entry name" value="XANTHINE DEHYDROGENASE"/>
    <property type="match status" value="1"/>
</dbReference>
<evidence type="ECO:0000256" key="9">
    <source>
        <dbReference type="ARBA" id="ARBA00034078"/>
    </source>
</evidence>
<dbReference type="GO" id="GO:0016491">
    <property type="term" value="F:oxidoreductase activity"/>
    <property type="evidence" value="ECO:0007669"/>
    <property type="project" value="UniProtKB-KW"/>
</dbReference>
<evidence type="ECO:0000256" key="1">
    <source>
        <dbReference type="ARBA" id="ARBA00001974"/>
    </source>
</evidence>
<dbReference type="Pfam" id="PF02738">
    <property type="entry name" value="MoCoBD_1"/>
    <property type="match status" value="1"/>
</dbReference>
<dbReference type="PIRSF" id="PIRSF000127">
    <property type="entry name" value="Xanthine_DH"/>
    <property type="match status" value="1"/>
</dbReference>
<keyword evidence="7 12" id="KW-0408">Iron</keyword>
<feature type="binding site" evidence="12">
    <location>
        <position position="1089"/>
    </location>
    <ligand>
        <name>Mo-molybdopterin</name>
        <dbReference type="ChEBI" id="CHEBI:71302"/>
    </ligand>
    <ligandPart>
        <name>Mo</name>
        <dbReference type="ChEBI" id="CHEBI:28685"/>
    </ligandPart>
</feature>
<feature type="binding site" evidence="12">
    <location>
        <position position="932"/>
    </location>
    <ligand>
        <name>Mo-molybdopterin</name>
        <dbReference type="ChEBI" id="CHEBI:71302"/>
    </ligand>
    <ligandPart>
        <name>Mo</name>
        <dbReference type="ChEBI" id="CHEBI:28685"/>
    </ligandPart>
</feature>
<evidence type="ECO:0000256" key="2">
    <source>
        <dbReference type="ARBA" id="ARBA00006849"/>
    </source>
</evidence>
<evidence type="ECO:0000313" key="15">
    <source>
        <dbReference type="Proteomes" id="UP000095280"/>
    </source>
</evidence>
<keyword evidence="4 12" id="KW-0001">2Fe-2S</keyword>